<accession>A0A7S4R2V4</accession>
<evidence type="ECO:0000256" key="1">
    <source>
        <dbReference type="SAM" id="MobiDB-lite"/>
    </source>
</evidence>
<dbReference type="Gene3D" id="3.40.50.450">
    <property type="match status" value="1"/>
</dbReference>
<dbReference type="Pfam" id="PF12694">
    <property type="entry name" value="cpYpsA"/>
    <property type="match status" value="1"/>
</dbReference>
<evidence type="ECO:0000313" key="2">
    <source>
        <dbReference type="EMBL" id="CAE4601837.1"/>
    </source>
</evidence>
<dbReference type="EMBL" id="HBNR01042300">
    <property type="protein sequence ID" value="CAE4601837.1"/>
    <property type="molecule type" value="Transcribed_RNA"/>
</dbReference>
<dbReference type="InterPro" id="IPR024755">
    <property type="entry name" value="cpYpsA"/>
</dbReference>
<gene>
    <name evidence="2" type="ORF">AMON00008_LOCUS29408</name>
</gene>
<dbReference type="AlphaFoldDB" id="A0A7S4R2V4"/>
<protein>
    <submittedName>
        <fullName evidence="2">Uncharacterized protein</fullName>
    </submittedName>
</protein>
<organism evidence="2">
    <name type="scientific">Alexandrium monilatum</name>
    <dbReference type="NCBI Taxonomy" id="311494"/>
    <lineage>
        <taxon>Eukaryota</taxon>
        <taxon>Sar</taxon>
        <taxon>Alveolata</taxon>
        <taxon>Dinophyceae</taxon>
        <taxon>Gonyaulacales</taxon>
        <taxon>Pyrocystaceae</taxon>
        <taxon>Alexandrium</taxon>
    </lineage>
</organism>
<sequence>MAIAQHSQPGGGHAVFALSEELATRGPSCSSGLRVDELEAGIRTFEQRPEILGRPPPSEPRAASGQPWRVAAPAAPASSSRFCPEVFVTGGQTGADSIPFTVYRRLGASVAGYLPQGFKRNDGRGREIAEEHGLQEGEGGYSWRDKANAAQSDACLAFLTTKPLTGRGTMQTVNSFVNGEYAFVVLAKPEAADHLAIAPAERGRRPVLVLWNISEERLDSFAEVLCGWLGQFRPRRLMFSGMVEDTWPGVERLGAELLLRACGSAVGTS</sequence>
<proteinExistence type="predicted"/>
<name>A0A7S4R2V4_9DINO</name>
<feature type="region of interest" description="Disordered" evidence="1">
    <location>
        <begin position="46"/>
        <end position="69"/>
    </location>
</feature>
<reference evidence="2" key="1">
    <citation type="submission" date="2021-01" db="EMBL/GenBank/DDBJ databases">
        <authorList>
            <person name="Corre E."/>
            <person name="Pelletier E."/>
            <person name="Niang G."/>
            <person name="Scheremetjew M."/>
            <person name="Finn R."/>
            <person name="Kale V."/>
            <person name="Holt S."/>
            <person name="Cochrane G."/>
            <person name="Meng A."/>
            <person name="Brown T."/>
            <person name="Cohen L."/>
        </authorList>
    </citation>
    <scope>NUCLEOTIDE SEQUENCE</scope>
    <source>
        <strain evidence="2">CCMP3105</strain>
    </source>
</reference>